<dbReference type="PANTHER" id="PTHR21499:SF3">
    <property type="entry name" value="ASPARTOKINASE"/>
    <property type="match status" value="1"/>
</dbReference>
<dbReference type="Proteomes" id="UP000238823">
    <property type="component" value="Unassembled WGS sequence"/>
</dbReference>
<evidence type="ECO:0000256" key="11">
    <source>
        <dbReference type="ARBA" id="ARBA00047872"/>
    </source>
</evidence>
<evidence type="ECO:0000313" key="16">
    <source>
        <dbReference type="EMBL" id="PRQ08861.1"/>
    </source>
</evidence>
<dbReference type="GO" id="GO:0009090">
    <property type="term" value="P:homoserine biosynthetic process"/>
    <property type="evidence" value="ECO:0007669"/>
    <property type="project" value="TreeGrafter"/>
</dbReference>
<dbReference type="SUPFAM" id="SSF53633">
    <property type="entry name" value="Carbamate kinase-like"/>
    <property type="match status" value="1"/>
</dbReference>
<evidence type="ECO:0000256" key="12">
    <source>
        <dbReference type="PIRSR" id="PIRSR000726-1"/>
    </source>
</evidence>
<evidence type="ECO:0000256" key="14">
    <source>
        <dbReference type="RuleBase" id="RU004249"/>
    </source>
</evidence>
<keyword evidence="5 14" id="KW-0028">Amino-acid biosynthesis</keyword>
<evidence type="ECO:0000256" key="8">
    <source>
        <dbReference type="ARBA" id="ARBA00022777"/>
    </source>
</evidence>
<feature type="binding site" evidence="12">
    <location>
        <position position="92"/>
    </location>
    <ligand>
        <name>substrate</name>
    </ligand>
</feature>
<dbReference type="InterPro" id="IPR001341">
    <property type="entry name" value="Asp_kinase"/>
</dbReference>
<evidence type="ECO:0000256" key="13">
    <source>
        <dbReference type="RuleBase" id="RU003448"/>
    </source>
</evidence>
<dbReference type="GO" id="GO:0005524">
    <property type="term" value="F:ATP binding"/>
    <property type="evidence" value="ECO:0007669"/>
    <property type="project" value="UniProtKB-KW"/>
</dbReference>
<dbReference type="EMBL" id="PVNL01000035">
    <property type="protein sequence ID" value="PRQ08861.1"/>
    <property type="molecule type" value="Genomic_DNA"/>
</dbReference>
<dbReference type="NCBIfam" id="TIGR00657">
    <property type="entry name" value="asp_kinases"/>
    <property type="match status" value="1"/>
</dbReference>
<dbReference type="Gene3D" id="3.30.2130.10">
    <property type="entry name" value="VC0802-like"/>
    <property type="match status" value="1"/>
</dbReference>
<evidence type="ECO:0000256" key="1">
    <source>
        <dbReference type="ARBA" id="ARBA00004766"/>
    </source>
</evidence>
<evidence type="ECO:0000256" key="10">
    <source>
        <dbReference type="ARBA" id="ARBA00023154"/>
    </source>
</evidence>
<feature type="binding site" evidence="12">
    <location>
        <position position="196"/>
    </location>
    <ligand>
        <name>ATP</name>
        <dbReference type="ChEBI" id="CHEBI:30616"/>
    </ligand>
</feature>
<gene>
    <name evidence="16" type="primary">ask_1</name>
    <name evidence="16" type="ORF">ENSA7_14950</name>
</gene>
<keyword evidence="8 13" id="KW-0418">Kinase</keyword>
<feature type="binding site" evidence="12">
    <location>
        <begin position="226"/>
        <end position="227"/>
    </location>
    <ligand>
        <name>ATP</name>
        <dbReference type="ChEBI" id="CHEBI:30616"/>
    </ligand>
</feature>
<evidence type="ECO:0000256" key="2">
    <source>
        <dbReference type="ARBA" id="ARBA00004986"/>
    </source>
</evidence>
<dbReference type="UniPathway" id="UPA00050">
    <property type="reaction ID" value="UER00461"/>
</dbReference>
<dbReference type="PROSITE" id="PS00324">
    <property type="entry name" value="ASPARTOKINASE"/>
    <property type="match status" value="1"/>
</dbReference>
<dbReference type="Pfam" id="PF00696">
    <property type="entry name" value="AA_kinase"/>
    <property type="match status" value="1"/>
</dbReference>
<accession>A0A2S9YUS4</accession>
<dbReference type="UniPathway" id="UPA00051">
    <property type="reaction ID" value="UER00462"/>
</dbReference>
<dbReference type="InterPro" id="IPR036393">
    <property type="entry name" value="AceGlu_kinase-like_sf"/>
</dbReference>
<dbReference type="InterPro" id="IPR001048">
    <property type="entry name" value="Asp/Glu/Uridylate_kinase"/>
</dbReference>
<dbReference type="PIRSF" id="PIRSF000726">
    <property type="entry name" value="Asp_kin"/>
    <property type="match status" value="1"/>
</dbReference>
<dbReference type="GO" id="GO:0009089">
    <property type="term" value="P:lysine biosynthetic process via diaminopimelate"/>
    <property type="evidence" value="ECO:0007669"/>
    <property type="project" value="UniProtKB-UniPathway"/>
</dbReference>
<comment type="catalytic activity">
    <reaction evidence="11 13">
        <text>L-aspartate + ATP = 4-phospho-L-aspartate + ADP</text>
        <dbReference type="Rhea" id="RHEA:23776"/>
        <dbReference type="ChEBI" id="CHEBI:29991"/>
        <dbReference type="ChEBI" id="CHEBI:30616"/>
        <dbReference type="ChEBI" id="CHEBI:57535"/>
        <dbReference type="ChEBI" id="CHEBI:456216"/>
        <dbReference type="EC" id="2.7.2.4"/>
    </reaction>
</comment>
<reference evidence="16 17" key="1">
    <citation type="submission" date="2018-03" db="EMBL/GenBank/DDBJ databases">
        <title>Draft Genome Sequences of the Obligatory Marine Myxobacteria Enhygromyxa salina SWB007.</title>
        <authorList>
            <person name="Poehlein A."/>
            <person name="Moghaddam J.A."/>
            <person name="Harms H."/>
            <person name="Alanjari M."/>
            <person name="Koenig G.M."/>
            <person name="Daniel R."/>
            <person name="Schaeberle T.F."/>
        </authorList>
    </citation>
    <scope>NUCLEOTIDE SEQUENCE [LARGE SCALE GENOMIC DNA]</scope>
    <source>
        <strain evidence="16 17">SWB007</strain>
    </source>
</reference>
<comment type="pathway">
    <text evidence="2 14">Amino-acid biosynthesis; L-methionine biosynthesis via de novo pathway; L-homoserine from L-aspartate: step 1/3.</text>
</comment>
<proteinExistence type="inferred from homology"/>
<dbReference type="InterPro" id="IPR018042">
    <property type="entry name" value="Aspartate_kinase_CS"/>
</dbReference>
<dbReference type="InterPro" id="IPR005260">
    <property type="entry name" value="Asp_kin_monofn"/>
</dbReference>
<dbReference type="Gene3D" id="3.40.1160.10">
    <property type="entry name" value="Acetylglutamate kinase-like"/>
    <property type="match status" value="1"/>
</dbReference>
<evidence type="ECO:0000256" key="6">
    <source>
        <dbReference type="ARBA" id="ARBA00022679"/>
    </source>
</evidence>
<evidence type="ECO:0000256" key="9">
    <source>
        <dbReference type="ARBA" id="ARBA00022840"/>
    </source>
</evidence>
<dbReference type="GO" id="GO:0004072">
    <property type="term" value="F:aspartate kinase activity"/>
    <property type="evidence" value="ECO:0007669"/>
    <property type="project" value="UniProtKB-EC"/>
</dbReference>
<dbReference type="EC" id="2.7.2.4" evidence="13"/>
<dbReference type="GO" id="GO:0009088">
    <property type="term" value="P:threonine biosynthetic process"/>
    <property type="evidence" value="ECO:0007669"/>
    <property type="project" value="UniProtKB-UniPathway"/>
</dbReference>
<keyword evidence="10" id="KW-0457">Lysine biosynthesis</keyword>
<name>A0A2S9YUS4_9BACT</name>
<comment type="caution">
    <text evidence="16">The sequence shown here is derived from an EMBL/GenBank/DDBJ whole genome shotgun (WGS) entry which is preliminary data.</text>
</comment>
<feature type="binding site" evidence="12">
    <location>
        <position position="65"/>
    </location>
    <ligand>
        <name>substrate</name>
    </ligand>
</feature>
<dbReference type="SUPFAM" id="SSF55021">
    <property type="entry name" value="ACT-like"/>
    <property type="match status" value="1"/>
</dbReference>
<keyword evidence="7 12" id="KW-0547">Nucleotide-binding</keyword>
<dbReference type="InterPro" id="IPR045865">
    <property type="entry name" value="ACT-like_dom_sf"/>
</dbReference>
<comment type="pathway">
    <text evidence="3 14">Amino-acid biosynthesis; L-threonine biosynthesis; L-threonine from L-aspartate: step 1/5.</text>
</comment>
<dbReference type="AlphaFoldDB" id="A0A2S9YUS4"/>
<evidence type="ECO:0000259" key="15">
    <source>
        <dbReference type="Pfam" id="PF00696"/>
    </source>
</evidence>
<feature type="binding site" evidence="12">
    <location>
        <begin position="26"/>
        <end position="29"/>
    </location>
    <ligand>
        <name>ATP</name>
        <dbReference type="ChEBI" id="CHEBI:30616"/>
    </ligand>
</feature>
<feature type="domain" description="Aspartate/glutamate/uridylate kinase" evidence="15">
    <location>
        <begin position="23"/>
        <end position="243"/>
    </location>
</feature>
<keyword evidence="9 12" id="KW-0067">ATP-binding</keyword>
<dbReference type="UniPathway" id="UPA00034">
    <property type="reaction ID" value="UER00015"/>
</dbReference>
<protein>
    <recommendedName>
        <fullName evidence="13">Aspartokinase</fullName>
        <ecNumber evidence="13">2.7.2.4</ecNumber>
    </recommendedName>
</protein>
<dbReference type="PANTHER" id="PTHR21499">
    <property type="entry name" value="ASPARTATE KINASE"/>
    <property type="match status" value="1"/>
</dbReference>
<evidence type="ECO:0000256" key="4">
    <source>
        <dbReference type="ARBA" id="ARBA00010122"/>
    </source>
</evidence>
<evidence type="ECO:0000313" key="17">
    <source>
        <dbReference type="Proteomes" id="UP000238823"/>
    </source>
</evidence>
<organism evidence="16 17">
    <name type="scientific">Enhygromyxa salina</name>
    <dbReference type="NCBI Taxonomy" id="215803"/>
    <lineage>
        <taxon>Bacteria</taxon>
        <taxon>Pseudomonadati</taxon>
        <taxon>Myxococcota</taxon>
        <taxon>Polyangia</taxon>
        <taxon>Nannocystales</taxon>
        <taxon>Nannocystaceae</taxon>
        <taxon>Enhygromyxa</taxon>
    </lineage>
</organism>
<dbReference type="OrthoDB" id="9799110at2"/>
<evidence type="ECO:0000256" key="7">
    <source>
        <dbReference type="ARBA" id="ARBA00022741"/>
    </source>
</evidence>
<comment type="similarity">
    <text evidence="4 13">Belongs to the aspartokinase family.</text>
</comment>
<feature type="binding site" evidence="12">
    <location>
        <position position="201"/>
    </location>
    <ligand>
        <name>ATP</name>
        <dbReference type="ChEBI" id="CHEBI:30616"/>
    </ligand>
</feature>
<keyword evidence="6 13" id="KW-0808">Transferase</keyword>
<dbReference type="GO" id="GO:0005829">
    <property type="term" value="C:cytosol"/>
    <property type="evidence" value="ECO:0007669"/>
    <property type="project" value="TreeGrafter"/>
</dbReference>
<evidence type="ECO:0000256" key="5">
    <source>
        <dbReference type="ARBA" id="ARBA00022605"/>
    </source>
</evidence>
<sequence length="445" mass="46851">MVTRSPSHVSCYDRAVIERARPVVMKFGGSSVADFDRMRRVAQIIASSARERPTVVVVSAMGKTTDRLVSDARALCEPPAPRELDMLLTTGERTSMALLALALHGLGHTAISLTGSQCGVITDHQHGRARIIEVRPFRILDELAAGHVVVVGGFQGVSYKREVTTLGRGGSDTSAVALAAALGADCEIYSDVDGVYDGDPRQVDAAARIDELGYEQMQALSRAGAKVLHARAVELAAERGIAIYARASFPNADQAVGRAGQTVIRNNPAAPTGVRAVTCDPKVIDLRVTVTASAGASGIIGALGRGLGGLGLAYLQIDERGVTGLLFASQRDDVDSLESQLGRVVSQLQQLDPPVSLDLVESRGDLAAVTLVGAGLEERDDTTTRALDVLDAAGIELRGVRTDGQSITLLIDRAHAALATAQMHHAMLRSNEVNSGTDQDTRADV</sequence>
<evidence type="ECO:0000256" key="3">
    <source>
        <dbReference type="ARBA" id="ARBA00005139"/>
    </source>
</evidence>
<comment type="pathway">
    <text evidence="1 14">Amino-acid biosynthesis; L-lysine biosynthesis via DAP pathway; (S)-tetrahydrodipicolinate from L-aspartate: step 1/4.</text>
</comment>